<evidence type="ECO:0000259" key="1">
    <source>
        <dbReference type="PROSITE" id="PS51360"/>
    </source>
</evidence>
<comment type="caution">
    <text evidence="2">The sequence shown here is derived from an EMBL/GenBank/DDBJ whole genome shotgun (WGS) entry which is preliminary data.</text>
</comment>
<dbReference type="Pfam" id="PF25980">
    <property type="entry name" value="NERD_plant"/>
    <property type="match status" value="1"/>
</dbReference>
<reference evidence="2 3" key="1">
    <citation type="submission" date="2019-12" db="EMBL/GenBank/DDBJ databases">
        <authorList>
            <person name="Alioto T."/>
            <person name="Alioto T."/>
            <person name="Gomez Garrido J."/>
        </authorList>
    </citation>
    <scope>NUCLEOTIDE SEQUENCE [LARGE SCALE GENOMIC DNA]</scope>
</reference>
<protein>
    <submittedName>
        <fullName evidence="2">Zinc finger CCCH domain-containing 19</fullName>
    </submittedName>
</protein>
<dbReference type="OrthoDB" id="6415790at2759"/>
<name>A0A8S0PCA5_OLEEU</name>
<dbReference type="Gramene" id="OE9A057417T1">
    <property type="protein sequence ID" value="OE9A057417C1"/>
    <property type="gene ID" value="OE9A057417"/>
</dbReference>
<dbReference type="Proteomes" id="UP000594638">
    <property type="component" value="Unassembled WGS sequence"/>
</dbReference>
<dbReference type="GO" id="GO:0003677">
    <property type="term" value="F:DNA binding"/>
    <property type="evidence" value="ECO:0007669"/>
    <property type="project" value="InterPro"/>
</dbReference>
<accession>A0A8S0PCA5</accession>
<dbReference type="AlphaFoldDB" id="A0A8S0PCA5"/>
<organism evidence="2 3">
    <name type="scientific">Olea europaea subsp. europaea</name>
    <dbReference type="NCBI Taxonomy" id="158383"/>
    <lineage>
        <taxon>Eukaryota</taxon>
        <taxon>Viridiplantae</taxon>
        <taxon>Streptophyta</taxon>
        <taxon>Embryophyta</taxon>
        <taxon>Tracheophyta</taxon>
        <taxon>Spermatophyta</taxon>
        <taxon>Magnoliopsida</taxon>
        <taxon>eudicotyledons</taxon>
        <taxon>Gunneridae</taxon>
        <taxon>Pentapetalae</taxon>
        <taxon>asterids</taxon>
        <taxon>lamiids</taxon>
        <taxon>Lamiales</taxon>
        <taxon>Oleaceae</taxon>
        <taxon>Oleeae</taxon>
        <taxon>Olea</taxon>
    </lineage>
</organism>
<evidence type="ECO:0000313" key="2">
    <source>
        <dbReference type="EMBL" id="CAA2935270.1"/>
    </source>
</evidence>
<dbReference type="SUPFAM" id="SSF159042">
    <property type="entry name" value="Plus3-like"/>
    <property type="match status" value="1"/>
</dbReference>
<evidence type="ECO:0000313" key="3">
    <source>
        <dbReference type="Proteomes" id="UP000594638"/>
    </source>
</evidence>
<dbReference type="PANTHER" id="PTHR46695:SF5">
    <property type="entry name" value="RNA POLYMERASE-ASSOCIATED PROTEIN RTF1 HOMOLOG"/>
    <property type="match status" value="1"/>
</dbReference>
<dbReference type="Gene3D" id="3.90.70.200">
    <property type="entry name" value="Plus-3 domain"/>
    <property type="match status" value="1"/>
</dbReference>
<proteinExistence type="predicted"/>
<dbReference type="PANTHER" id="PTHR46695">
    <property type="entry name" value="ZINC FINGER CCCH DOMAIN-CONTAINING PROTEIN 44-RELATED"/>
    <property type="match status" value="1"/>
</dbReference>
<gene>
    <name evidence="2" type="ORF">OLEA9_A057417</name>
</gene>
<dbReference type="InterPro" id="IPR058668">
    <property type="entry name" value="NERD_dom"/>
</dbReference>
<dbReference type="PROSITE" id="PS51360">
    <property type="entry name" value="PLUS3"/>
    <property type="match status" value="1"/>
</dbReference>
<dbReference type="InterPro" id="IPR036128">
    <property type="entry name" value="Plus3-like_sf"/>
</dbReference>
<keyword evidence="3" id="KW-1185">Reference proteome</keyword>
<dbReference type="InterPro" id="IPR004343">
    <property type="entry name" value="Plus-3_dom"/>
</dbReference>
<dbReference type="EMBL" id="CACTIH010000024">
    <property type="protein sequence ID" value="CAA2935270.1"/>
    <property type="molecule type" value="Genomic_DNA"/>
</dbReference>
<feature type="domain" description="Plus3" evidence="1">
    <location>
        <begin position="1"/>
        <end position="60"/>
    </location>
</feature>
<sequence>MLEILNLDKAEVISIDTISNQEFTEEECKRLRQSIKCGLINRLTVGDVLDKAMEIQAVRVNDWLESEVSRLSHLRDRASDLGRRKEYPFYPP</sequence>